<dbReference type="GO" id="GO:0005829">
    <property type="term" value="C:cytosol"/>
    <property type="evidence" value="ECO:0007669"/>
    <property type="project" value="TreeGrafter"/>
</dbReference>
<comment type="subcellular location">
    <subcellularLocation>
        <location evidence="2">Cytoplasm</location>
    </subcellularLocation>
    <subcellularLocation>
        <location evidence="1">Nucleus</location>
    </subcellularLocation>
</comment>
<name>A0AAN8WTP1_HALRR</name>
<dbReference type="Gene3D" id="1.10.287.110">
    <property type="entry name" value="DnaJ domain"/>
    <property type="match status" value="1"/>
</dbReference>
<feature type="region of interest" description="Disordered" evidence="8">
    <location>
        <begin position="405"/>
        <end position="425"/>
    </location>
</feature>
<dbReference type="InterPro" id="IPR017884">
    <property type="entry name" value="SANT_dom"/>
</dbReference>
<dbReference type="PROSITE" id="PS51293">
    <property type="entry name" value="SANT"/>
    <property type="match status" value="1"/>
</dbReference>
<dbReference type="SMART" id="SM00717">
    <property type="entry name" value="SANT"/>
    <property type="match status" value="2"/>
</dbReference>
<dbReference type="SUPFAM" id="SSF46689">
    <property type="entry name" value="Homeodomain-like"/>
    <property type="match status" value="2"/>
</dbReference>
<evidence type="ECO:0000259" key="9">
    <source>
        <dbReference type="PROSITE" id="PS50076"/>
    </source>
</evidence>
<dbReference type="InterPro" id="IPR001623">
    <property type="entry name" value="DnaJ_domain"/>
</dbReference>
<dbReference type="CDD" id="cd06257">
    <property type="entry name" value="DnaJ"/>
    <property type="match status" value="1"/>
</dbReference>
<dbReference type="InterPro" id="IPR001005">
    <property type="entry name" value="SANT/Myb"/>
</dbReference>
<dbReference type="Gene3D" id="1.10.10.60">
    <property type="entry name" value="Homeodomain-like"/>
    <property type="match status" value="2"/>
</dbReference>
<dbReference type="AlphaFoldDB" id="A0AAN8WTP1"/>
<dbReference type="PANTHER" id="PTHR43999">
    <property type="entry name" value="DNAJ HOMOLOG SUBFAMILY C MEMBER 2"/>
    <property type="match status" value="1"/>
</dbReference>
<keyword evidence="4" id="KW-0677">Repeat</keyword>
<dbReference type="SUPFAM" id="SSF46565">
    <property type="entry name" value="Chaperone J-domain"/>
    <property type="match status" value="1"/>
</dbReference>
<dbReference type="GO" id="GO:0051083">
    <property type="term" value="P:'de novo' cotranslational protein folding"/>
    <property type="evidence" value="ECO:0007669"/>
    <property type="project" value="InterPro"/>
</dbReference>
<keyword evidence="5" id="KW-0010">Activator</keyword>
<dbReference type="Pfam" id="PF16717">
    <property type="entry name" value="RAC_head"/>
    <property type="match status" value="1"/>
</dbReference>
<keyword evidence="3" id="KW-0963">Cytoplasm</keyword>
<feature type="domain" description="J" evidence="9">
    <location>
        <begin position="65"/>
        <end position="137"/>
    </location>
</feature>
<feature type="region of interest" description="Disordered" evidence="8">
    <location>
        <begin position="271"/>
        <end position="309"/>
    </location>
</feature>
<dbReference type="InterPro" id="IPR036869">
    <property type="entry name" value="J_dom_sf"/>
</dbReference>
<evidence type="ECO:0000313" key="13">
    <source>
        <dbReference type="Proteomes" id="UP001381693"/>
    </source>
</evidence>
<feature type="domain" description="SANT" evidence="11">
    <location>
        <begin position="532"/>
        <end position="582"/>
    </location>
</feature>
<dbReference type="InterPro" id="IPR044634">
    <property type="entry name" value="Zuotin/DnaJC2"/>
</dbReference>
<dbReference type="CDD" id="cd00167">
    <property type="entry name" value="SANT"/>
    <property type="match status" value="1"/>
</dbReference>
<dbReference type="Proteomes" id="UP001381693">
    <property type="component" value="Unassembled WGS sequence"/>
</dbReference>
<dbReference type="Pfam" id="PF00226">
    <property type="entry name" value="DnaJ"/>
    <property type="match status" value="1"/>
</dbReference>
<reference evidence="12 13" key="1">
    <citation type="submission" date="2023-11" db="EMBL/GenBank/DDBJ databases">
        <title>Halocaridina rubra genome assembly.</title>
        <authorList>
            <person name="Smith C."/>
        </authorList>
    </citation>
    <scope>NUCLEOTIDE SEQUENCE [LARGE SCALE GENOMIC DNA]</scope>
    <source>
        <strain evidence="12">EP-1</strain>
        <tissue evidence="12">Whole</tissue>
    </source>
</reference>
<gene>
    <name evidence="12" type="primary">DNAJC2</name>
    <name evidence="12" type="ORF">SK128_015667</name>
</gene>
<sequence length="594" mass="69601">LIQIEVEPVGRWFHAYEARRLRGHLISSAGESEEESEEEEQPEVEIEDDIGYLRSLNPAEWKHQDHYAVLGLKKYRYKTSDEDVKRAHRMMVLRHHPDKRRGAGEEIRDDDDYFTCITKAYEILGDPVKRRSWDSVDPEFDDDVPSVNANNKANFFKVFGQIIERNARWSLRKHVPLLGKLDDSRQKVDKFYSFWYDFESWREFSYLDEEEKEKGQDREERRWIEKQNKVERARRRKEEMGRLRRLVDNAYACDPRILRFKEEDRERKLAQKKARDDAKRQKQEEEERIRREAEEVERKKREAEEAELKAKQEIEKKEREALKKAFKKERKTLRTLCKDHNYFTMDEDEKVQLMTDVELLCEALELVRFEALNKDLAGAGKDKVKGKNILMKGVNEVKNRIKREKEEAAAAASRGASGSGADGSSLKTWNQEDLQLLIKAVNLFPAGTTKRWEVVAEYINQHTSTTISRVAKEVLAKAKELQHSDHHMREAANKNAYQSMEKSQGKPCISDSAASQRFDTPQEMLGMNTQAWGAEEQRLLEQALKTFPVSTADRWERIAECVPNRTKKDCMRRYKELVEMVKAKKAAQAAAAKK</sequence>
<evidence type="ECO:0000256" key="1">
    <source>
        <dbReference type="ARBA" id="ARBA00004123"/>
    </source>
</evidence>
<dbReference type="InterPro" id="IPR009057">
    <property type="entry name" value="Homeodomain-like_sf"/>
</dbReference>
<dbReference type="EMBL" id="JAXCGZ010015524">
    <property type="protein sequence ID" value="KAK7070136.1"/>
    <property type="molecule type" value="Genomic_DNA"/>
</dbReference>
<dbReference type="InterPro" id="IPR042569">
    <property type="entry name" value="RAC_head_sf"/>
</dbReference>
<evidence type="ECO:0000256" key="8">
    <source>
        <dbReference type="SAM" id="MobiDB-lite"/>
    </source>
</evidence>
<keyword evidence="6" id="KW-0143">Chaperone</keyword>
<accession>A0AAN8WTP1</accession>
<evidence type="ECO:0000256" key="7">
    <source>
        <dbReference type="ARBA" id="ARBA00023242"/>
    </source>
</evidence>
<evidence type="ECO:0000259" key="11">
    <source>
        <dbReference type="PROSITE" id="PS51293"/>
    </source>
</evidence>
<comment type="caution">
    <text evidence="12">The sequence shown here is derived from an EMBL/GenBank/DDBJ whole genome shotgun (WGS) entry which is preliminary data.</text>
</comment>
<dbReference type="GO" id="GO:0030544">
    <property type="term" value="F:Hsp70 protein binding"/>
    <property type="evidence" value="ECO:0007669"/>
    <property type="project" value="InterPro"/>
</dbReference>
<dbReference type="SMART" id="SM00271">
    <property type="entry name" value="DnaJ"/>
    <property type="match status" value="1"/>
</dbReference>
<feature type="region of interest" description="Disordered" evidence="8">
    <location>
        <begin position="27"/>
        <end position="46"/>
    </location>
</feature>
<evidence type="ECO:0000256" key="2">
    <source>
        <dbReference type="ARBA" id="ARBA00004496"/>
    </source>
</evidence>
<dbReference type="Pfam" id="PF23082">
    <property type="entry name" value="Myb_DNA-binding_2"/>
    <property type="match status" value="1"/>
</dbReference>
<evidence type="ECO:0000259" key="10">
    <source>
        <dbReference type="PROSITE" id="PS50090"/>
    </source>
</evidence>
<dbReference type="GO" id="GO:0043022">
    <property type="term" value="F:ribosome binding"/>
    <property type="evidence" value="ECO:0007669"/>
    <property type="project" value="InterPro"/>
</dbReference>
<evidence type="ECO:0000256" key="3">
    <source>
        <dbReference type="ARBA" id="ARBA00022490"/>
    </source>
</evidence>
<dbReference type="Gene3D" id="1.10.8.840">
    <property type="entry name" value="Ribosome-associated complex head domain"/>
    <property type="match status" value="1"/>
</dbReference>
<organism evidence="12 13">
    <name type="scientific">Halocaridina rubra</name>
    <name type="common">Hawaiian red shrimp</name>
    <dbReference type="NCBI Taxonomy" id="373956"/>
    <lineage>
        <taxon>Eukaryota</taxon>
        <taxon>Metazoa</taxon>
        <taxon>Ecdysozoa</taxon>
        <taxon>Arthropoda</taxon>
        <taxon>Crustacea</taxon>
        <taxon>Multicrustacea</taxon>
        <taxon>Malacostraca</taxon>
        <taxon>Eumalacostraca</taxon>
        <taxon>Eucarida</taxon>
        <taxon>Decapoda</taxon>
        <taxon>Pleocyemata</taxon>
        <taxon>Caridea</taxon>
        <taxon>Atyoidea</taxon>
        <taxon>Atyidae</taxon>
        <taxon>Halocaridina</taxon>
    </lineage>
</organism>
<keyword evidence="7" id="KW-0539">Nucleus</keyword>
<dbReference type="PANTHER" id="PTHR43999:SF1">
    <property type="entry name" value="DNAJ HOMOLOG SUBFAMILY C MEMBER 2"/>
    <property type="match status" value="1"/>
</dbReference>
<dbReference type="PROSITE" id="PS50076">
    <property type="entry name" value="DNAJ_2"/>
    <property type="match status" value="1"/>
</dbReference>
<dbReference type="GO" id="GO:0005634">
    <property type="term" value="C:nucleus"/>
    <property type="evidence" value="ECO:0007669"/>
    <property type="project" value="UniProtKB-SubCell"/>
</dbReference>
<proteinExistence type="predicted"/>
<evidence type="ECO:0000313" key="12">
    <source>
        <dbReference type="EMBL" id="KAK7070136.1"/>
    </source>
</evidence>
<dbReference type="GO" id="GO:0006450">
    <property type="term" value="P:regulation of translational fidelity"/>
    <property type="evidence" value="ECO:0007669"/>
    <property type="project" value="InterPro"/>
</dbReference>
<evidence type="ECO:0000256" key="6">
    <source>
        <dbReference type="ARBA" id="ARBA00023186"/>
    </source>
</evidence>
<evidence type="ECO:0000256" key="4">
    <source>
        <dbReference type="ARBA" id="ARBA00022737"/>
    </source>
</evidence>
<dbReference type="FunFam" id="1.10.10.60:FF:000180">
    <property type="entry name" value="DnaJ (Hsp40) homolog, subfamily C, member 2"/>
    <property type="match status" value="1"/>
</dbReference>
<protein>
    <submittedName>
        <fullName evidence="12">DnaJ (Hsp40), subfamily C, member 2</fullName>
    </submittedName>
</protein>
<evidence type="ECO:0000256" key="5">
    <source>
        <dbReference type="ARBA" id="ARBA00023159"/>
    </source>
</evidence>
<dbReference type="Pfam" id="PF21884">
    <property type="entry name" value="ZUO1-like_ZHD"/>
    <property type="match status" value="1"/>
</dbReference>
<feature type="non-terminal residue" evidence="12">
    <location>
        <position position="1"/>
    </location>
</feature>
<dbReference type="Pfam" id="PF00249">
    <property type="entry name" value="Myb_DNA-binding"/>
    <property type="match status" value="1"/>
</dbReference>
<feature type="compositionally biased region" description="Acidic residues" evidence="8">
    <location>
        <begin position="31"/>
        <end position="46"/>
    </location>
</feature>
<keyword evidence="13" id="KW-1185">Reference proteome</keyword>
<dbReference type="InterPro" id="IPR054076">
    <property type="entry name" value="ZUO1-like_ZHD"/>
</dbReference>
<dbReference type="PROSITE" id="PS50090">
    <property type="entry name" value="MYB_LIKE"/>
    <property type="match status" value="1"/>
</dbReference>
<feature type="domain" description="Myb-like" evidence="10">
    <location>
        <begin position="532"/>
        <end position="578"/>
    </location>
</feature>
<dbReference type="InterPro" id="IPR032003">
    <property type="entry name" value="RAC_head"/>
</dbReference>